<dbReference type="GO" id="GO:0001868">
    <property type="term" value="P:regulation of complement activation, lectin pathway"/>
    <property type="evidence" value="ECO:0007669"/>
    <property type="project" value="UniProtKB-ARBA"/>
</dbReference>
<dbReference type="SUPFAM" id="SSF49785">
    <property type="entry name" value="Galactose-binding domain-like"/>
    <property type="match status" value="1"/>
</dbReference>
<organism evidence="9 10">
    <name type="scientific">Elysia crispata</name>
    <name type="common">lettuce slug</name>
    <dbReference type="NCBI Taxonomy" id="231223"/>
    <lineage>
        <taxon>Eukaryota</taxon>
        <taxon>Metazoa</taxon>
        <taxon>Spiralia</taxon>
        <taxon>Lophotrochozoa</taxon>
        <taxon>Mollusca</taxon>
        <taxon>Gastropoda</taxon>
        <taxon>Heterobranchia</taxon>
        <taxon>Euthyneura</taxon>
        <taxon>Panpulmonata</taxon>
        <taxon>Sacoglossa</taxon>
        <taxon>Placobranchoidea</taxon>
        <taxon>Plakobranchidae</taxon>
        <taxon>Elysia</taxon>
    </lineage>
</organism>
<evidence type="ECO:0000256" key="5">
    <source>
        <dbReference type="ARBA" id="ARBA00022734"/>
    </source>
</evidence>
<name>A0AAE1CWX4_9GAST</name>
<evidence type="ECO:0000256" key="4">
    <source>
        <dbReference type="ARBA" id="ARBA00022723"/>
    </source>
</evidence>
<dbReference type="InterPro" id="IPR006585">
    <property type="entry name" value="FTP1"/>
</dbReference>
<dbReference type="AlphaFoldDB" id="A0AAE1CWX4"/>
<comment type="caution">
    <text evidence="9">The sequence shown here is derived from an EMBL/GenBank/DDBJ whole genome shotgun (WGS) entry which is preliminary data.</text>
</comment>
<dbReference type="Gene3D" id="2.60.120.260">
    <property type="entry name" value="Galactose-binding domain-like"/>
    <property type="match status" value="1"/>
</dbReference>
<evidence type="ECO:0000256" key="1">
    <source>
        <dbReference type="ARBA" id="ARBA00002219"/>
    </source>
</evidence>
<evidence type="ECO:0000256" key="6">
    <source>
        <dbReference type="ARBA" id="ARBA00022837"/>
    </source>
</evidence>
<dbReference type="GO" id="GO:0010185">
    <property type="term" value="P:regulation of cellular defense response"/>
    <property type="evidence" value="ECO:0007669"/>
    <property type="project" value="UniProtKB-ARBA"/>
</dbReference>
<dbReference type="SMART" id="SM00607">
    <property type="entry name" value="FTP"/>
    <property type="match status" value="1"/>
</dbReference>
<dbReference type="Proteomes" id="UP001283361">
    <property type="component" value="Unassembled WGS sequence"/>
</dbReference>
<comment type="subunit">
    <text evidence="3">Homotrimer.</text>
</comment>
<keyword evidence="4" id="KW-0479">Metal-binding</keyword>
<evidence type="ECO:0000256" key="7">
    <source>
        <dbReference type="ARBA" id="ARBA00023157"/>
    </source>
</evidence>
<evidence type="ECO:0000313" key="9">
    <source>
        <dbReference type="EMBL" id="KAK3741758.1"/>
    </source>
</evidence>
<dbReference type="GO" id="GO:0042806">
    <property type="term" value="F:fucose binding"/>
    <property type="evidence" value="ECO:0007669"/>
    <property type="project" value="UniProtKB-ARBA"/>
</dbReference>
<evidence type="ECO:0000256" key="3">
    <source>
        <dbReference type="ARBA" id="ARBA00011233"/>
    </source>
</evidence>
<keyword evidence="6" id="KW-0106">Calcium</keyword>
<evidence type="ECO:0000256" key="2">
    <source>
        <dbReference type="ARBA" id="ARBA00010147"/>
    </source>
</evidence>
<gene>
    <name evidence="9" type="ORF">RRG08_020952</name>
</gene>
<reference evidence="9" key="1">
    <citation type="journal article" date="2023" name="G3 (Bethesda)">
        <title>A reference genome for the long-term kleptoplast-retaining sea slug Elysia crispata morphotype clarki.</title>
        <authorList>
            <person name="Eastman K.E."/>
            <person name="Pendleton A.L."/>
            <person name="Shaikh M.A."/>
            <person name="Suttiyut T."/>
            <person name="Ogas R."/>
            <person name="Tomko P."/>
            <person name="Gavelis G."/>
            <person name="Widhalm J.R."/>
            <person name="Wisecaver J.H."/>
        </authorList>
    </citation>
    <scope>NUCLEOTIDE SEQUENCE</scope>
    <source>
        <strain evidence="9">ECLA1</strain>
    </source>
</reference>
<proteinExistence type="inferred from homology"/>
<dbReference type="PANTHER" id="PTHR45713:SF6">
    <property type="entry name" value="F5_8 TYPE C DOMAIN-CONTAINING PROTEIN"/>
    <property type="match status" value="1"/>
</dbReference>
<dbReference type="GO" id="GO:0046872">
    <property type="term" value="F:metal ion binding"/>
    <property type="evidence" value="ECO:0007669"/>
    <property type="project" value="UniProtKB-KW"/>
</dbReference>
<feature type="non-terminal residue" evidence="9">
    <location>
        <position position="1"/>
    </location>
</feature>
<feature type="domain" description="Fucolectin tachylectin-4 pentraxin-1" evidence="8">
    <location>
        <begin position="67"/>
        <end position="226"/>
    </location>
</feature>
<dbReference type="EMBL" id="JAWDGP010006397">
    <property type="protein sequence ID" value="KAK3741758.1"/>
    <property type="molecule type" value="Genomic_DNA"/>
</dbReference>
<keyword evidence="5" id="KW-0430">Lectin</keyword>
<dbReference type="PANTHER" id="PTHR45713">
    <property type="entry name" value="FTP DOMAIN-CONTAINING PROTEIN"/>
    <property type="match status" value="1"/>
</dbReference>
<sequence>EWAKQESKPRSSSLSFSGLLFNKAMKLFKMPLVSGRRFKFVLAIFFCSHALHYWHHEAKATQMSSLYPNVALKKLTFQGPGTRRNSGALDPDMYKSFRAVDGNDSTEESDCAQTTNGTVSWWLVDLYALLHIRGVAILNTNDKLGQYPDFIVDVFEQDPRKDSNFLGLEGTRCPFSFDPFGEEEWVEIDCSFYGTVSGRFIRVMKIGNERLSLCEVQVYATLLTVKSTFSRFPGLKSLAEPQEDMGVFTSPDQCAVMVLLRPDLDAFNFNRISGACKGRNSMSESSFDFAMDEEWINFDKMLESESEPPANPVEIDFGEGDGEGVTFGGGTVFIEPM</sequence>
<comment type="function">
    <text evidence="1">Acts as a defensive agent. Recognizes blood group fucosylated oligosaccharides including A, B, H and Lewis B-type antigens. Does not recognize Lewis A antigen and has low affinity for monovalent haptens.</text>
</comment>
<evidence type="ECO:0000313" key="10">
    <source>
        <dbReference type="Proteomes" id="UP001283361"/>
    </source>
</evidence>
<keyword evidence="7" id="KW-1015">Disulfide bond</keyword>
<keyword evidence="10" id="KW-1185">Reference proteome</keyword>
<dbReference type="InterPro" id="IPR008979">
    <property type="entry name" value="Galactose-bd-like_sf"/>
</dbReference>
<evidence type="ECO:0000259" key="8">
    <source>
        <dbReference type="SMART" id="SM00607"/>
    </source>
</evidence>
<protein>
    <recommendedName>
        <fullName evidence="8">Fucolectin tachylectin-4 pentraxin-1 domain-containing protein</fullName>
    </recommendedName>
</protein>
<accession>A0AAE1CWX4</accession>
<dbReference type="InterPro" id="IPR051941">
    <property type="entry name" value="BG_Antigen-Binding_Lectin"/>
</dbReference>
<comment type="similarity">
    <text evidence="2">Belongs to the fucolectin family.</text>
</comment>